<evidence type="ECO:0000259" key="2">
    <source>
        <dbReference type="Pfam" id="PF12371"/>
    </source>
</evidence>
<dbReference type="EMBL" id="CAKXAJ010024821">
    <property type="protein sequence ID" value="CAH2230656.1"/>
    <property type="molecule type" value="Genomic_DNA"/>
</dbReference>
<dbReference type="InterPro" id="IPR022113">
    <property type="entry name" value="TMEM131L_N"/>
</dbReference>
<dbReference type="Proteomes" id="UP000838756">
    <property type="component" value="Unassembled WGS sequence"/>
</dbReference>
<dbReference type="AlphaFoldDB" id="A0A8S4R9V4"/>
<dbReference type="PANTHER" id="PTHR22050:SF0">
    <property type="entry name" value="TRANSMEMBRANE PROTEIN 131 HOMOLOG"/>
    <property type="match status" value="1"/>
</dbReference>
<dbReference type="Gene3D" id="2.60.40.10">
    <property type="entry name" value="Immunoglobulins"/>
    <property type="match status" value="1"/>
</dbReference>
<dbReference type="PANTHER" id="PTHR22050">
    <property type="entry name" value="RW1 PROTEIN HOMOLOG"/>
    <property type="match status" value="1"/>
</dbReference>
<accession>A0A8S4R9V4</accession>
<dbReference type="InterPro" id="IPR039877">
    <property type="entry name" value="TMEM131-like"/>
</dbReference>
<evidence type="ECO:0000256" key="1">
    <source>
        <dbReference type="SAM" id="SignalP"/>
    </source>
</evidence>
<feature type="domain" description="Transmembrane protein 131-like N-terminal" evidence="2">
    <location>
        <begin position="72"/>
        <end position="150"/>
    </location>
</feature>
<sequence length="439" mass="47606">MFRNILWCYVFLLTLLDLSLKTKLTAQGESHGVSIHDSFIEGITFQEWDQEAGAEVAVDANDESVEGVWAWPRALCFGRVPLGAAHERSVTITNRANTTLHLASVAGTTPDFHASFFDSKTLAPGGNTTFSVVYLGRREGPVAAHLYLHTSLGVHKYSVSAVGEASPFDVWPLVGLRVPLNATLESELTLFNPTDTTIQVHEVYSTSEWLGLMLPAGEEHVPRAAWAVPPRERRTLVRLRVALPPHTLHPLTAYVRVKADLPGGGLLLAVEARPVQAGEHARPLHVRLGSRGSGDGTHTVELELANSADTDLVLEGYVSGAGCWRGAPPSPCTATPDVRINGGSSPGVRLSLLRSKLKPHQNFIKAAQLTLNYGEMWAAGSLDGAAEAWCVGCVRLGYTLVPYSVRLLPGTLRFSPPQLEYVPYCSLIRPSSSFRAFCY</sequence>
<reference evidence="4" key="1">
    <citation type="submission" date="2022-03" db="EMBL/GenBank/DDBJ databases">
        <authorList>
            <person name="Lindestad O."/>
        </authorList>
    </citation>
    <scope>NUCLEOTIDE SEQUENCE</scope>
</reference>
<dbReference type="InterPro" id="IPR056311">
    <property type="entry name" value="TMEM131_Ig_2"/>
</dbReference>
<dbReference type="OrthoDB" id="168404at2759"/>
<evidence type="ECO:0000259" key="3">
    <source>
        <dbReference type="Pfam" id="PF24495"/>
    </source>
</evidence>
<keyword evidence="5" id="KW-1185">Reference proteome</keyword>
<name>A0A8S4R9V4_9NEOP</name>
<evidence type="ECO:0000313" key="4">
    <source>
        <dbReference type="EMBL" id="CAH2230656.1"/>
    </source>
</evidence>
<feature type="signal peptide" evidence="1">
    <location>
        <begin position="1"/>
        <end position="21"/>
    </location>
</feature>
<dbReference type="Pfam" id="PF12371">
    <property type="entry name" value="TMEM131_like_N"/>
    <property type="match status" value="1"/>
</dbReference>
<dbReference type="GO" id="GO:0016020">
    <property type="term" value="C:membrane"/>
    <property type="evidence" value="ECO:0007669"/>
    <property type="project" value="TreeGrafter"/>
</dbReference>
<proteinExistence type="predicted"/>
<evidence type="ECO:0000313" key="5">
    <source>
        <dbReference type="Proteomes" id="UP000838756"/>
    </source>
</evidence>
<gene>
    <name evidence="4" type="primary">jg4209</name>
    <name evidence="4" type="ORF">PAEG_LOCUS9844</name>
</gene>
<protein>
    <submittedName>
        <fullName evidence="4">Jg4209 protein</fullName>
    </submittedName>
</protein>
<dbReference type="InterPro" id="IPR013783">
    <property type="entry name" value="Ig-like_fold"/>
</dbReference>
<dbReference type="Pfam" id="PF24495">
    <property type="entry name" value="Ig_TMEM131_2"/>
    <property type="match status" value="1"/>
</dbReference>
<feature type="chain" id="PRO_5035739199" evidence="1">
    <location>
        <begin position="22"/>
        <end position="439"/>
    </location>
</feature>
<organism evidence="4 5">
    <name type="scientific">Pararge aegeria aegeria</name>
    <dbReference type="NCBI Taxonomy" id="348720"/>
    <lineage>
        <taxon>Eukaryota</taxon>
        <taxon>Metazoa</taxon>
        <taxon>Ecdysozoa</taxon>
        <taxon>Arthropoda</taxon>
        <taxon>Hexapoda</taxon>
        <taxon>Insecta</taxon>
        <taxon>Pterygota</taxon>
        <taxon>Neoptera</taxon>
        <taxon>Endopterygota</taxon>
        <taxon>Lepidoptera</taxon>
        <taxon>Glossata</taxon>
        <taxon>Ditrysia</taxon>
        <taxon>Papilionoidea</taxon>
        <taxon>Nymphalidae</taxon>
        <taxon>Satyrinae</taxon>
        <taxon>Satyrini</taxon>
        <taxon>Parargina</taxon>
        <taxon>Pararge</taxon>
    </lineage>
</organism>
<feature type="domain" description="TMEM131 second Ig-like" evidence="3">
    <location>
        <begin position="167"/>
        <end position="258"/>
    </location>
</feature>
<keyword evidence="1" id="KW-0732">Signal</keyword>
<comment type="caution">
    <text evidence="4">The sequence shown here is derived from an EMBL/GenBank/DDBJ whole genome shotgun (WGS) entry which is preliminary data.</text>
</comment>